<evidence type="ECO:0000313" key="3">
    <source>
        <dbReference type="Proteomes" id="UP000789759"/>
    </source>
</evidence>
<organism evidence="2 3">
    <name type="scientific">Cetraspora pellucida</name>
    <dbReference type="NCBI Taxonomy" id="1433469"/>
    <lineage>
        <taxon>Eukaryota</taxon>
        <taxon>Fungi</taxon>
        <taxon>Fungi incertae sedis</taxon>
        <taxon>Mucoromycota</taxon>
        <taxon>Glomeromycotina</taxon>
        <taxon>Glomeromycetes</taxon>
        <taxon>Diversisporales</taxon>
        <taxon>Gigasporaceae</taxon>
        <taxon>Cetraspora</taxon>
    </lineage>
</organism>
<proteinExistence type="predicted"/>
<gene>
    <name evidence="2" type="ORF">CPELLU_LOCUS18497</name>
</gene>
<dbReference type="OrthoDB" id="2420249at2759"/>
<reference evidence="2" key="1">
    <citation type="submission" date="2021-06" db="EMBL/GenBank/DDBJ databases">
        <authorList>
            <person name="Kallberg Y."/>
            <person name="Tangrot J."/>
            <person name="Rosling A."/>
        </authorList>
    </citation>
    <scope>NUCLEOTIDE SEQUENCE</scope>
    <source>
        <strain evidence="2">FL966</strain>
    </source>
</reference>
<accession>A0A9N9K5A3</accession>
<feature type="non-terminal residue" evidence="2">
    <location>
        <position position="378"/>
    </location>
</feature>
<dbReference type="AlphaFoldDB" id="A0A9N9K5A3"/>
<sequence>LNIQIESNYFGAHTMDALFDDRIFFAKPDKEGSWSIFGYNMTRYVNDTTGFRNLLINSSIPSNNATLNIRNTSNLTITYKTLIMQSSFNLLIYKINPDNTKILRQKYSSSYCSITFNDNGFVKDLKYQEQLPGIADNLWMVKTVPQGNNSDNKYAVTGYLRLSKSVTNYFIYNLNTSEQQQYIQNLSNELIKTIPTKSSRLHFSGRFEVDSSGQILCELSVYAQQDNSVTQIIDDINTLINNKFITNIDNSPLDIDETYKFTQRSNLFEEIKYLLIELAASIPIYFITLYLHKRTRNQKKCLYFRKFSPTKRCPHELNCLSEFKCYNMQKDEFNNVFSQNNWNSLFYDNFKHSSLGRKHFICNIQCTKYSNAKSFCSE</sequence>
<evidence type="ECO:0000313" key="2">
    <source>
        <dbReference type="EMBL" id="CAG8809646.1"/>
    </source>
</evidence>
<name>A0A9N9K5A3_9GLOM</name>
<keyword evidence="1" id="KW-0472">Membrane</keyword>
<keyword evidence="1" id="KW-1133">Transmembrane helix</keyword>
<comment type="caution">
    <text evidence="2">The sequence shown here is derived from an EMBL/GenBank/DDBJ whole genome shotgun (WGS) entry which is preliminary data.</text>
</comment>
<feature type="non-terminal residue" evidence="2">
    <location>
        <position position="1"/>
    </location>
</feature>
<keyword evidence="3" id="KW-1185">Reference proteome</keyword>
<evidence type="ECO:0000256" key="1">
    <source>
        <dbReference type="SAM" id="Phobius"/>
    </source>
</evidence>
<protein>
    <submittedName>
        <fullName evidence="2">16431_t:CDS:1</fullName>
    </submittedName>
</protein>
<feature type="transmembrane region" description="Helical" evidence="1">
    <location>
        <begin position="273"/>
        <end position="291"/>
    </location>
</feature>
<dbReference type="Proteomes" id="UP000789759">
    <property type="component" value="Unassembled WGS sequence"/>
</dbReference>
<dbReference type="EMBL" id="CAJVQA010037276">
    <property type="protein sequence ID" value="CAG8809646.1"/>
    <property type="molecule type" value="Genomic_DNA"/>
</dbReference>
<keyword evidence="1" id="KW-0812">Transmembrane</keyword>